<evidence type="ECO:0000313" key="1">
    <source>
        <dbReference type="EMBL" id="ELZ21878.1"/>
    </source>
</evidence>
<dbReference type="EMBL" id="AOIS01000017">
    <property type="protein sequence ID" value="ELZ21878.1"/>
    <property type="molecule type" value="Genomic_DNA"/>
</dbReference>
<gene>
    <name evidence="1" type="ORF">C477_04544</name>
</gene>
<sequence length="88" mass="9550">MRIRDEREAKFYYCWPKVTVNVYGTADGYGAYTIVDPIGVVALASHSSRSVDATSCPVPRRMRPLAAVDEMPSCSASSSSEISRGSSK</sequence>
<dbReference type="Proteomes" id="UP000011657">
    <property type="component" value="Unassembled WGS sequence"/>
</dbReference>
<keyword evidence="2" id="KW-1185">Reference proteome</keyword>
<dbReference type="STRING" id="1227488.C477_04544"/>
<reference evidence="1 2" key="1">
    <citation type="journal article" date="2014" name="PLoS Genet.">
        <title>Phylogenetically driven sequencing of extremely halophilic archaea reveals strategies for static and dynamic osmo-response.</title>
        <authorList>
            <person name="Becker E.A."/>
            <person name="Seitzer P.M."/>
            <person name="Tritt A."/>
            <person name="Larsen D."/>
            <person name="Krusor M."/>
            <person name="Yao A.I."/>
            <person name="Wu D."/>
            <person name="Madern D."/>
            <person name="Eisen J.A."/>
            <person name="Darling A.E."/>
            <person name="Facciotti M.T."/>
        </authorList>
    </citation>
    <scope>NUCLEOTIDE SEQUENCE [LARGE SCALE GENOMIC DNA]</scope>
    <source>
        <strain evidence="1 2">JCM 13891</strain>
    </source>
</reference>
<name>M0CGX0_9EURY</name>
<dbReference type="eggNOG" id="arCOG07775">
    <property type="taxonomic scope" value="Archaea"/>
</dbReference>
<organism evidence="1 2">
    <name type="scientific">Haloterrigena salina JCM 13891</name>
    <dbReference type="NCBI Taxonomy" id="1227488"/>
    <lineage>
        <taxon>Archaea</taxon>
        <taxon>Methanobacteriati</taxon>
        <taxon>Methanobacteriota</taxon>
        <taxon>Stenosarchaea group</taxon>
        <taxon>Halobacteria</taxon>
        <taxon>Halobacteriales</taxon>
        <taxon>Natrialbaceae</taxon>
        <taxon>Haloterrigena</taxon>
    </lineage>
</organism>
<dbReference type="AlphaFoldDB" id="M0CGX0"/>
<accession>M0CGX0</accession>
<protein>
    <submittedName>
        <fullName evidence="1">Uncharacterized protein</fullName>
    </submittedName>
</protein>
<comment type="caution">
    <text evidence="1">The sequence shown here is derived from an EMBL/GenBank/DDBJ whole genome shotgun (WGS) entry which is preliminary data.</text>
</comment>
<evidence type="ECO:0000313" key="2">
    <source>
        <dbReference type="Proteomes" id="UP000011657"/>
    </source>
</evidence>
<proteinExistence type="predicted"/>